<evidence type="ECO:0000256" key="5">
    <source>
        <dbReference type="SAM" id="Phobius"/>
    </source>
</evidence>
<dbReference type="PANTHER" id="PTHR35371">
    <property type="entry name" value="INNER MEMBRANE PROTEIN"/>
    <property type="match status" value="1"/>
</dbReference>
<feature type="transmembrane region" description="Helical" evidence="5">
    <location>
        <begin position="109"/>
        <end position="127"/>
    </location>
</feature>
<feature type="chain" id="PRO_5047168318" evidence="6">
    <location>
        <begin position="26"/>
        <end position="129"/>
    </location>
</feature>
<proteinExistence type="predicted"/>
<keyword evidence="2 5" id="KW-0812">Transmembrane</keyword>
<protein>
    <submittedName>
        <fullName evidence="7">Membrane protein</fullName>
    </submittedName>
</protein>
<keyword evidence="8" id="KW-1185">Reference proteome</keyword>
<organism evidence="7 8">
    <name type="scientific">Thalassotalea loyana</name>
    <dbReference type="NCBI Taxonomy" id="280483"/>
    <lineage>
        <taxon>Bacteria</taxon>
        <taxon>Pseudomonadati</taxon>
        <taxon>Pseudomonadota</taxon>
        <taxon>Gammaproteobacteria</taxon>
        <taxon>Alteromonadales</taxon>
        <taxon>Colwelliaceae</taxon>
        <taxon>Thalassotalea</taxon>
    </lineage>
</organism>
<name>A0ABQ6HEM6_9GAMM</name>
<keyword evidence="4 5" id="KW-0472">Membrane</keyword>
<evidence type="ECO:0000313" key="8">
    <source>
        <dbReference type="Proteomes" id="UP001157134"/>
    </source>
</evidence>
<accession>A0ABQ6HEM6</accession>
<keyword evidence="6" id="KW-0732">Signal</keyword>
<feature type="transmembrane region" description="Helical" evidence="5">
    <location>
        <begin position="82"/>
        <end position="103"/>
    </location>
</feature>
<dbReference type="EMBL" id="BSSV01000002">
    <property type="protein sequence ID" value="GLX85187.1"/>
    <property type="molecule type" value="Genomic_DNA"/>
</dbReference>
<feature type="signal peptide" evidence="6">
    <location>
        <begin position="1"/>
        <end position="25"/>
    </location>
</feature>
<dbReference type="InterPro" id="IPR001129">
    <property type="entry name" value="Membr-assoc_MAPEG"/>
</dbReference>
<dbReference type="Proteomes" id="UP001157134">
    <property type="component" value="Unassembled WGS sequence"/>
</dbReference>
<keyword evidence="3 5" id="KW-1133">Transmembrane helix</keyword>
<dbReference type="Pfam" id="PF01124">
    <property type="entry name" value="MAPEG"/>
    <property type="match status" value="1"/>
</dbReference>
<evidence type="ECO:0000256" key="2">
    <source>
        <dbReference type="ARBA" id="ARBA00022692"/>
    </source>
</evidence>
<comment type="subcellular location">
    <subcellularLocation>
        <location evidence="1">Membrane</location>
    </subcellularLocation>
</comment>
<dbReference type="InterPro" id="IPR023352">
    <property type="entry name" value="MAPEG-like_dom_sf"/>
</dbReference>
<evidence type="ECO:0000256" key="6">
    <source>
        <dbReference type="SAM" id="SignalP"/>
    </source>
</evidence>
<evidence type="ECO:0000256" key="1">
    <source>
        <dbReference type="ARBA" id="ARBA00004370"/>
    </source>
</evidence>
<dbReference type="RefSeq" id="WP_284297046.1">
    <property type="nucleotide sequence ID" value="NZ_BSSV01000002.1"/>
</dbReference>
<evidence type="ECO:0000313" key="7">
    <source>
        <dbReference type="EMBL" id="GLX85187.1"/>
    </source>
</evidence>
<reference evidence="7 8" key="1">
    <citation type="submission" date="2023-03" db="EMBL/GenBank/DDBJ databases">
        <title>Thalassotalea loyana LMG 22536T draft genome sequence.</title>
        <authorList>
            <person name="Sawabe T."/>
        </authorList>
    </citation>
    <scope>NUCLEOTIDE SEQUENCE [LARGE SCALE GENOMIC DNA]</scope>
    <source>
        <strain evidence="7 8">LMG 22536</strain>
    </source>
</reference>
<comment type="caution">
    <text evidence="7">The sequence shown here is derived from an EMBL/GenBank/DDBJ whole genome shotgun (WGS) entry which is preliminary data.</text>
</comment>
<dbReference type="Gene3D" id="1.20.120.550">
    <property type="entry name" value="Membrane associated eicosanoid/glutathione metabolism-like domain"/>
    <property type="match status" value="1"/>
</dbReference>
<evidence type="ECO:0000256" key="4">
    <source>
        <dbReference type="ARBA" id="ARBA00023136"/>
    </source>
</evidence>
<dbReference type="PANTHER" id="PTHR35371:SF1">
    <property type="entry name" value="BLR7753 PROTEIN"/>
    <property type="match status" value="1"/>
</dbReference>
<dbReference type="SUPFAM" id="SSF161084">
    <property type="entry name" value="MAPEG domain-like"/>
    <property type="match status" value="1"/>
</dbReference>
<sequence length="129" mass="14122">MTILIWCLIIATLLPTLAKAPVAYAQQKAGGYNNKHPRSQQAQLEGFGARALAAHKNAYESLTYIIPAFLLAMITNNTGNTFELLAITVVVSRVVFNVFYLINQDILRSLSWFVGIGCSIAMMVMCIPG</sequence>
<gene>
    <name evidence="7" type="ORF">tloyanaT_14390</name>
</gene>
<evidence type="ECO:0000256" key="3">
    <source>
        <dbReference type="ARBA" id="ARBA00022989"/>
    </source>
</evidence>